<sequence length="161" mass="17599">MIIERLDFSCALFGLKDGLVFSAPHIPVHLGAMQDAVQYQMRAIEIKGGDCILSIHPCAGGVHLPDLTMSMIMICLGIHPVLEFMSSCGFEVVQAYLAHIQHHAEIAVGNMLRDVSMTTDGVLHASDKMDDGSMINLRVEIDSQERSVTFHFEGTSPMVTS</sequence>
<accession>A0ABP0FQS5</accession>
<dbReference type="Pfam" id="PF02538">
    <property type="entry name" value="Hydantoinase_B"/>
    <property type="match status" value="2"/>
</dbReference>
<reference evidence="2 3" key="1">
    <citation type="submission" date="2024-02" db="EMBL/GenBank/DDBJ databases">
        <authorList>
            <person name="Daric V."/>
            <person name="Darras S."/>
        </authorList>
    </citation>
    <scope>NUCLEOTIDE SEQUENCE [LARGE SCALE GENOMIC DNA]</scope>
</reference>
<proteinExistence type="predicted"/>
<dbReference type="PANTHER" id="PTHR11365">
    <property type="entry name" value="5-OXOPROLINASE RELATED"/>
    <property type="match status" value="1"/>
</dbReference>
<comment type="caution">
    <text evidence="2">The sequence shown here is derived from an EMBL/GenBank/DDBJ whole genome shotgun (WGS) entry which is preliminary data.</text>
</comment>
<name>A0ABP0FQS5_CLALP</name>
<dbReference type="PANTHER" id="PTHR11365:SF2">
    <property type="entry name" value="5-OXOPROLINASE"/>
    <property type="match status" value="1"/>
</dbReference>
<dbReference type="InterPro" id="IPR045079">
    <property type="entry name" value="Oxoprolinase-like"/>
</dbReference>
<gene>
    <name evidence="2" type="ORF">CVLEPA_LOCUS11107</name>
</gene>
<keyword evidence="3" id="KW-1185">Reference proteome</keyword>
<evidence type="ECO:0000313" key="3">
    <source>
        <dbReference type="Proteomes" id="UP001642483"/>
    </source>
</evidence>
<dbReference type="InterPro" id="IPR003692">
    <property type="entry name" value="Hydantoinase_B"/>
</dbReference>
<dbReference type="EMBL" id="CAWYQH010000079">
    <property type="protein sequence ID" value="CAK8680869.1"/>
    <property type="molecule type" value="Genomic_DNA"/>
</dbReference>
<evidence type="ECO:0000313" key="2">
    <source>
        <dbReference type="EMBL" id="CAK8680869.1"/>
    </source>
</evidence>
<evidence type="ECO:0000259" key="1">
    <source>
        <dbReference type="Pfam" id="PF02538"/>
    </source>
</evidence>
<feature type="domain" description="Hydantoinase B/oxoprolinase" evidence="1">
    <location>
        <begin position="77"/>
        <end position="160"/>
    </location>
</feature>
<feature type="domain" description="Hydantoinase B/oxoprolinase" evidence="1">
    <location>
        <begin position="2"/>
        <end position="71"/>
    </location>
</feature>
<dbReference type="Proteomes" id="UP001642483">
    <property type="component" value="Unassembled WGS sequence"/>
</dbReference>
<organism evidence="2 3">
    <name type="scientific">Clavelina lepadiformis</name>
    <name type="common">Light-bulb sea squirt</name>
    <name type="synonym">Ascidia lepadiformis</name>
    <dbReference type="NCBI Taxonomy" id="159417"/>
    <lineage>
        <taxon>Eukaryota</taxon>
        <taxon>Metazoa</taxon>
        <taxon>Chordata</taxon>
        <taxon>Tunicata</taxon>
        <taxon>Ascidiacea</taxon>
        <taxon>Aplousobranchia</taxon>
        <taxon>Clavelinidae</taxon>
        <taxon>Clavelina</taxon>
    </lineage>
</organism>
<protein>
    <recommendedName>
        <fullName evidence="1">Hydantoinase B/oxoprolinase domain-containing protein</fullName>
    </recommendedName>
</protein>